<reference evidence="10 11" key="1">
    <citation type="journal article" date="2009" name="Infect. Immun.">
        <title>Comparative genomics reveal extensive transposon-mediated genomic plasticity and diversity among potential effector proteins within the genus Coxiella.</title>
        <authorList>
            <person name="Beare P.A."/>
            <person name="Unsworth N."/>
            <person name="Andoh M."/>
            <person name="Voth D.E."/>
            <person name="Omsland A."/>
            <person name="Gilk S.D."/>
            <person name="Williams K.P."/>
            <person name="Sobral B.W."/>
            <person name="Kupko J.J.III."/>
            <person name="Porcella S.F."/>
            <person name="Samuel J.E."/>
            <person name="Heinzen R.A."/>
        </authorList>
    </citation>
    <scope>NUCLEOTIDE SEQUENCE [LARGE SCALE GENOMIC DNA]</scope>
    <source>
        <strain evidence="10 11">Dugway 5J108-111</strain>
    </source>
</reference>
<dbReference type="GO" id="GO:0005737">
    <property type="term" value="C:cytoplasm"/>
    <property type="evidence" value="ECO:0007669"/>
    <property type="project" value="UniProtKB-ARBA"/>
</dbReference>
<comment type="similarity">
    <text evidence="3 8">Belongs to the universal ribosomal protein uS14 family.</text>
</comment>
<dbReference type="Proteomes" id="UP000008555">
    <property type="component" value="Chromosome"/>
</dbReference>
<dbReference type="KEGG" id="cbd:CBUD_1841"/>
<evidence type="ECO:0000256" key="8">
    <source>
        <dbReference type="HAMAP-Rule" id="MF_00537"/>
    </source>
</evidence>
<evidence type="ECO:0000256" key="6">
    <source>
        <dbReference type="ARBA" id="ARBA00035167"/>
    </source>
</evidence>
<dbReference type="NCBIfam" id="NF006477">
    <property type="entry name" value="PRK08881.1"/>
    <property type="match status" value="1"/>
</dbReference>
<dbReference type="PANTHER" id="PTHR19836:SF19">
    <property type="entry name" value="SMALL RIBOSOMAL SUBUNIT PROTEIN US14M"/>
    <property type="match status" value="1"/>
</dbReference>
<evidence type="ECO:0000313" key="11">
    <source>
        <dbReference type="Proteomes" id="UP000008555"/>
    </source>
</evidence>
<dbReference type="GO" id="GO:0006412">
    <property type="term" value="P:translation"/>
    <property type="evidence" value="ECO:0007669"/>
    <property type="project" value="UniProtKB-UniRule"/>
</dbReference>
<dbReference type="FunFam" id="1.10.287.1480:FF:000001">
    <property type="entry name" value="30S ribosomal protein S14"/>
    <property type="match status" value="1"/>
</dbReference>
<dbReference type="HAMAP" id="MF_00537">
    <property type="entry name" value="Ribosomal_uS14_1"/>
    <property type="match status" value="1"/>
</dbReference>
<keyword evidence="8" id="KW-0694">RNA-binding</keyword>
<dbReference type="InterPro" id="IPR018271">
    <property type="entry name" value="Ribosomal_uS14_CS"/>
</dbReference>
<dbReference type="EMBL" id="CP000733">
    <property type="protein sequence ID" value="ABS77642.1"/>
    <property type="molecule type" value="Genomic_DNA"/>
</dbReference>
<keyword evidence="8" id="KW-0699">rRNA-binding</keyword>
<evidence type="ECO:0000256" key="4">
    <source>
        <dbReference type="ARBA" id="ARBA00022980"/>
    </source>
</evidence>
<dbReference type="GO" id="GO:0019843">
    <property type="term" value="F:rRNA binding"/>
    <property type="evidence" value="ECO:0007669"/>
    <property type="project" value="UniProtKB-UniRule"/>
</dbReference>
<feature type="compositionally biased region" description="Basic residues" evidence="9">
    <location>
        <begin position="10"/>
        <end position="22"/>
    </location>
</feature>
<organism evidence="10 11">
    <name type="scientific">Coxiella burnetii (strain Dugway 5J108-111)</name>
    <dbReference type="NCBI Taxonomy" id="434922"/>
    <lineage>
        <taxon>Bacteria</taxon>
        <taxon>Pseudomonadati</taxon>
        <taxon>Pseudomonadota</taxon>
        <taxon>Gammaproteobacteria</taxon>
        <taxon>Legionellales</taxon>
        <taxon>Coxiellaceae</taxon>
        <taxon>Coxiella</taxon>
    </lineage>
</organism>
<protein>
    <recommendedName>
        <fullName evidence="6 8">Small ribosomal subunit protein uS14</fullName>
    </recommendedName>
</protein>
<keyword evidence="4 8" id="KW-0689">Ribosomal protein</keyword>
<dbReference type="Gene3D" id="1.10.287.1480">
    <property type="match status" value="1"/>
</dbReference>
<sequence>MAKLSVIERNKKRVRKSQSARKKRLELKKIIKKGTPEEQEQALLKLQKRPRDESPVRTRDRCRLCGRPCGTFKKFGLCRIHLREAAMRADVPGLKKASW</sequence>
<evidence type="ECO:0000256" key="1">
    <source>
        <dbReference type="ARBA" id="ARBA00001947"/>
    </source>
</evidence>
<comment type="cofactor">
    <cofactor evidence="1">
        <name>Zn(2+)</name>
        <dbReference type="ChEBI" id="CHEBI:29105"/>
    </cofactor>
</comment>
<name>A9KD18_COXBN</name>
<keyword evidence="5 8" id="KW-0687">Ribonucleoprotein</keyword>
<proteinExistence type="inferred from homology"/>
<dbReference type="PROSITE" id="PS00527">
    <property type="entry name" value="RIBOSOMAL_S14"/>
    <property type="match status" value="1"/>
</dbReference>
<dbReference type="GO" id="GO:0003735">
    <property type="term" value="F:structural constituent of ribosome"/>
    <property type="evidence" value="ECO:0007669"/>
    <property type="project" value="InterPro"/>
</dbReference>
<dbReference type="PANTHER" id="PTHR19836">
    <property type="entry name" value="30S RIBOSOMAL PROTEIN S14"/>
    <property type="match status" value="1"/>
</dbReference>
<evidence type="ECO:0000256" key="3">
    <source>
        <dbReference type="ARBA" id="ARBA00009083"/>
    </source>
</evidence>
<evidence type="ECO:0000256" key="9">
    <source>
        <dbReference type="SAM" id="MobiDB-lite"/>
    </source>
</evidence>
<dbReference type="InterPro" id="IPR001209">
    <property type="entry name" value="Ribosomal_uS14"/>
</dbReference>
<dbReference type="InterPro" id="IPR023036">
    <property type="entry name" value="Ribosomal_uS14_bac/plastid"/>
</dbReference>
<dbReference type="RefSeq" id="WP_005771520.1">
    <property type="nucleotide sequence ID" value="NC_009727.1"/>
</dbReference>
<dbReference type="SUPFAM" id="SSF57716">
    <property type="entry name" value="Glucocorticoid receptor-like (DNA-binding domain)"/>
    <property type="match status" value="1"/>
</dbReference>
<evidence type="ECO:0000256" key="2">
    <source>
        <dbReference type="ARBA" id="ARBA00003686"/>
    </source>
</evidence>
<dbReference type="HOGENOM" id="CLU_139869_0_1_6"/>
<evidence type="ECO:0000256" key="7">
    <source>
        <dbReference type="ARBA" id="ARBA00047110"/>
    </source>
</evidence>
<evidence type="ECO:0000313" key="10">
    <source>
        <dbReference type="EMBL" id="ABS77642.1"/>
    </source>
</evidence>
<dbReference type="GO" id="GO:0015935">
    <property type="term" value="C:small ribosomal subunit"/>
    <property type="evidence" value="ECO:0007669"/>
    <property type="project" value="TreeGrafter"/>
</dbReference>
<accession>A9KD18</accession>
<evidence type="ECO:0000256" key="5">
    <source>
        <dbReference type="ARBA" id="ARBA00023274"/>
    </source>
</evidence>
<feature type="region of interest" description="Disordered" evidence="9">
    <location>
        <begin position="1"/>
        <end position="22"/>
    </location>
</feature>
<gene>
    <name evidence="8 10" type="primary">rpsN</name>
    <name evidence="10" type="ordered locus">CBUD_1841</name>
</gene>
<dbReference type="AlphaFoldDB" id="A9KD18"/>
<comment type="subunit">
    <text evidence="7 8">Part of the 30S ribosomal subunit. Contacts proteins S3 and S10.</text>
</comment>
<dbReference type="Pfam" id="PF00253">
    <property type="entry name" value="Ribosomal_S14"/>
    <property type="match status" value="1"/>
</dbReference>
<comment type="function">
    <text evidence="2 8">Binds 16S rRNA, required for the assembly of 30S particles and may also be responsible for determining the conformation of the 16S rRNA at the A site.</text>
</comment>